<comment type="subcellular location">
    <subcellularLocation>
        <location evidence="1">Cell inner membrane</location>
        <topology evidence="1">Multi-pass membrane protein</topology>
    </subcellularLocation>
</comment>
<dbReference type="OrthoDB" id="2079174at2"/>
<feature type="transmembrane region" description="Helical" evidence="12">
    <location>
        <begin position="510"/>
        <end position="537"/>
    </location>
</feature>
<dbReference type="PANTHER" id="PTHR42798">
    <property type="entry name" value="LIPOPROTEIN-RELEASING SYSTEM ATP-BINDING PROTEIN LOLD"/>
    <property type="match status" value="1"/>
</dbReference>
<dbReference type="InterPro" id="IPR017871">
    <property type="entry name" value="ABC_transporter-like_CS"/>
</dbReference>
<evidence type="ECO:0000256" key="11">
    <source>
        <dbReference type="ARBA" id="ARBA00038388"/>
    </source>
</evidence>
<feature type="transmembrane region" description="Helical" evidence="12">
    <location>
        <begin position="558"/>
        <end position="587"/>
    </location>
</feature>
<dbReference type="GO" id="GO:0016887">
    <property type="term" value="F:ATP hydrolysis activity"/>
    <property type="evidence" value="ECO:0007669"/>
    <property type="project" value="InterPro"/>
</dbReference>
<comment type="similarity">
    <text evidence="11">Belongs to the ABC transporter superfamily. Macrolide exporter (TC 3.A.1.122) family.</text>
</comment>
<evidence type="ECO:0000256" key="6">
    <source>
        <dbReference type="ARBA" id="ARBA00022741"/>
    </source>
</evidence>
<evidence type="ECO:0000256" key="5">
    <source>
        <dbReference type="ARBA" id="ARBA00022692"/>
    </source>
</evidence>
<feature type="transmembrane region" description="Helical" evidence="12">
    <location>
        <begin position="264"/>
        <end position="283"/>
    </location>
</feature>
<dbReference type="InterPro" id="IPR003838">
    <property type="entry name" value="ABC3_permease_C"/>
</dbReference>
<dbReference type="GO" id="GO:0005886">
    <property type="term" value="C:plasma membrane"/>
    <property type="evidence" value="ECO:0007669"/>
    <property type="project" value="UniProtKB-SubCell"/>
</dbReference>
<evidence type="ECO:0000313" key="14">
    <source>
        <dbReference type="EMBL" id="KRN02956.1"/>
    </source>
</evidence>
<dbReference type="FunFam" id="3.40.50.300:FF:000032">
    <property type="entry name" value="Export ABC transporter ATP-binding protein"/>
    <property type="match status" value="1"/>
</dbReference>
<dbReference type="InterPro" id="IPR027417">
    <property type="entry name" value="P-loop_NTPase"/>
</dbReference>
<evidence type="ECO:0000259" key="13">
    <source>
        <dbReference type="PROSITE" id="PS50893"/>
    </source>
</evidence>
<dbReference type="Pfam" id="PF12704">
    <property type="entry name" value="MacB_PCD"/>
    <property type="match status" value="1"/>
</dbReference>
<evidence type="ECO:0000256" key="9">
    <source>
        <dbReference type="ARBA" id="ARBA00022989"/>
    </source>
</evidence>
<keyword evidence="5 12" id="KW-0812">Transmembrane</keyword>
<dbReference type="PATRIC" id="fig|1423803.3.peg.1300"/>
<dbReference type="GO" id="GO:0005524">
    <property type="term" value="F:ATP binding"/>
    <property type="evidence" value="ECO:0007669"/>
    <property type="project" value="UniProtKB-KW"/>
</dbReference>
<organism evidence="14 15">
    <name type="scientific">Levilactobacillus senmaizukei DSM 21775 = NBRC 103853</name>
    <dbReference type="NCBI Taxonomy" id="1423803"/>
    <lineage>
        <taxon>Bacteria</taxon>
        <taxon>Bacillati</taxon>
        <taxon>Bacillota</taxon>
        <taxon>Bacilli</taxon>
        <taxon>Lactobacillales</taxon>
        <taxon>Lactobacillaceae</taxon>
        <taxon>Levilactobacillus</taxon>
    </lineage>
</organism>
<dbReference type="Pfam" id="PF02687">
    <property type="entry name" value="FtsX"/>
    <property type="match status" value="1"/>
</dbReference>
<evidence type="ECO:0000256" key="8">
    <source>
        <dbReference type="ARBA" id="ARBA00022970"/>
    </source>
</evidence>
<evidence type="ECO:0000256" key="12">
    <source>
        <dbReference type="SAM" id="Phobius"/>
    </source>
</evidence>
<dbReference type="PROSITE" id="PS50893">
    <property type="entry name" value="ABC_TRANSPORTER_2"/>
    <property type="match status" value="1"/>
</dbReference>
<keyword evidence="7" id="KW-0067">ATP-binding</keyword>
<dbReference type="SMART" id="SM00382">
    <property type="entry name" value="AAA"/>
    <property type="match status" value="1"/>
</dbReference>
<gene>
    <name evidence="14" type="ORF">FD13_GL001272</name>
</gene>
<dbReference type="EMBL" id="AYZH01000003">
    <property type="protein sequence ID" value="KRN02956.1"/>
    <property type="molecule type" value="Genomic_DNA"/>
</dbReference>
<feature type="transmembrane region" description="Helical" evidence="12">
    <location>
        <begin position="607"/>
        <end position="625"/>
    </location>
</feature>
<keyword evidence="2" id="KW-0813">Transport</keyword>
<dbReference type="Proteomes" id="UP000051589">
    <property type="component" value="Unassembled WGS sequence"/>
</dbReference>
<dbReference type="Pfam" id="PF00005">
    <property type="entry name" value="ABC_tran"/>
    <property type="match status" value="1"/>
</dbReference>
<evidence type="ECO:0000256" key="3">
    <source>
        <dbReference type="ARBA" id="ARBA00022475"/>
    </source>
</evidence>
<evidence type="ECO:0000256" key="2">
    <source>
        <dbReference type="ARBA" id="ARBA00022448"/>
    </source>
</evidence>
<keyword evidence="4" id="KW-0997">Cell inner membrane</keyword>
<sequence length="642" mass="70416">MSFLELRGIRKTYYMNKTAFPVLKGIDLQFDRGEFVSILGESGGGKTTLMNIIGGLDAQYEGDVLLNGTSVRQISAKELDAFRRQTIGFVFQNFNLISHLSILDNVLVSLQMTGLSRHDQKERAESLLKKVGLAEHMHKHPNQLSGGQKQRVAIARALASDPDIIIADEPTGALDSQNTQEILALMDEIAADGKLVICVTHSQEVADHGTRIVHMEDGIIDHDTRLKAAFPVGEHHDLPSKHLSFTAMVKMALKHMRYNLKRNLLIIFGASIGIFSVILMLGLGRGVKGYINHEIYSQIKPTAVQVAQNTDSQDAKKLEIGQTDVNRIKQLKHVKKVELGYYGQGIQVQKGGTSATSSIFQTTTDQMLAKSVKKGHKPATGEVILSKAFAKKFNKQHPYKLIGQKVKVSVTGMNKQHLPVVMTKSLKVSGITDDSSGQLQTNLQTVRNMYKSKKLTFRANFATVMIDSLKNVTSVQDKIKGLKTDNGKKKQYQLTGAGAIVSTLNTYIQLAFYVLAAIAGISLLVSAIMIIVVLYISVSERTKEIGILRALGVRRKDIRHLFLSEAFFLGLFSSLLGLVFTEIVAVLANNVARKGIGYMIIDITSNYMIFGIVVAIIISLLAALAPAGQASKLDPVEALSYE</sequence>
<evidence type="ECO:0000256" key="7">
    <source>
        <dbReference type="ARBA" id="ARBA00022840"/>
    </source>
</evidence>
<dbReference type="InterPro" id="IPR003439">
    <property type="entry name" value="ABC_transporter-like_ATP-bd"/>
</dbReference>
<name>A0A0R2DRC6_9LACO</name>
<dbReference type="SUPFAM" id="SSF52540">
    <property type="entry name" value="P-loop containing nucleoside triphosphate hydrolases"/>
    <property type="match status" value="1"/>
</dbReference>
<dbReference type="STRING" id="1423803.FD13_GL001272"/>
<dbReference type="GO" id="GO:0098796">
    <property type="term" value="C:membrane protein complex"/>
    <property type="evidence" value="ECO:0007669"/>
    <property type="project" value="UniProtKB-ARBA"/>
</dbReference>
<dbReference type="CDD" id="cd03255">
    <property type="entry name" value="ABC_MJ0796_LolCDE_FtsE"/>
    <property type="match status" value="1"/>
</dbReference>
<dbReference type="GO" id="GO:0022857">
    <property type="term" value="F:transmembrane transporter activity"/>
    <property type="evidence" value="ECO:0007669"/>
    <property type="project" value="UniProtKB-ARBA"/>
</dbReference>
<dbReference type="GO" id="GO:0006865">
    <property type="term" value="P:amino acid transport"/>
    <property type="evidence" value="ECO:0007669"/>
    <property type="project" value="UniProtKB-KW"/>
</dbReference>
<accession>A0A0R2DRC6</accession>
<evidence type="ECO:0000256" key="4">
    <source>
        <dbReference type="ARBA" id="ARBA00022519"/>
    </source>
</evidence>
<keyword evidence="8" id="KW-0029">Amino-acid transport</keyword>
<keyword evidence="10 12" id="KW-0472">Membrane</keyword>
<dbReference type="InterPro" id="IPR003593">
    <property type="entry name" value="AAA+_ATPase"/>
</dbReference>
<evidence type="ECO:0000256" key="10">
    <source>
        <dbReference type="ARBA" id="ARBA00023136"/>
    </source>
</evidence>
<keyword evidence="6" id="KW-0547">Nucleotide-binding</keyword>
<reference evidence="14 15" key="1">
    <citation type="journal article" date="2015" name="Genome Announc.">
        <title>Expanding the biotechnology potential of lactobacilli through comparative genomics of 213 strains and associated genera.</title>
        <authorList>
            <person name="Sun Z."/>
            <person name="Harris H.M."/>
            <person name="McCann A."/>
            <person name="Guo C."/>
            <person name="Argimon S."/>
            <person name="Zhang W."/>
            <person name="Yang X."/>
            <person name="Jeffery I.B."/>
            <person name="Cooney J.C."/>
            <person name="Kagawa T.F."/>
            <person name="Liu W."/>
            <person name="Song Y."/>
            <person name="Salvetti E."/>
            <person name="Wrobel A."/>
            <person name="Rasinkangas P."/>
            <person name="Parkhill J."/>
            <person name="Rea M.C."/>
            <person name="O'Sullivan O."/>
            <person name="Ritari J."/>
            <person name="Douillard F.P."/>
            <person name="Paul Ross R."/>
            <person name="Yang R."/>
            <person name="Briner A.E."/>
            <person name="Felis G.E."/>
            <person name="de Vos W.M."/>
            <person name="Barrangou R."/>
            <person name="Klaenhammer T.R."/>
            <person name="Caufield P.W."/>
            <person name="Cui Y."/>
            <person name="Zhang H."/>
            <person name="O'Toole P.W."/>
        </authorList>
    </citation>
    <scope>NUCLEOTIDE SEQUENCE [LARGE SCALE GENOMIC DNA]</scope>
    <source>
        <strain evidence="14 15">DSM 21775</strain>
    </source>
</reference>
<dbReference type="PANTHER" id="PTHR42798:SF6">
    <property type="entry name" value="CELL DIVISION ATP-BINDING PROTEIN FTSE"/>
    <property type="match status" value="1"/>
</dbReference>
<dbReference type="PROSITE" id="PS00211">
    <property type="entry name" value="ABC_TRANSPORTER_1"/>
    <property type="match status" value="1"/>
</dbReference>
<proteinExistence type="inferred from homology"/>
<dbReference type="RefSeq" id="WP_061775788.1">
    <property type="nucleotide sequence ID" value="NZ_AYZH01000003.1"/>
</dbReference>
<evidence type="ECO:0000313" key="15">
    <source>
        <dbReference type="Proteomes" id="UP000051589"/>
    </source>
</evidence>
<dbReference type="Gene3D" id="3.40.50.300">
    <property type="entry name" value="P-loop containing nucleotide triphosphate hydrolases"/>
    <property type="match status" value="1"/>
</dbReference>
<protein>
    <submittedName>
        <fullName evidence="14">Phosphonate-transporting ATPase</fullName>
    </submittedName>
</protein>
<feature type="domain" description="ABC transporter" evidence="13">
    <location>
        <begin position="4"/>
        <end position="242"/>
    </location>
</feature>
<keyword evidence="3" id="KW-1003">Cell membrane</keyword>
<comment type="caution">
    <text evidence="14">The sequence shown here is derived from an EMBL/GenBank/DDBJ whole genome shotgun (WGS) entry which is preliminary data.</text>
</comment>
<keyword evidence="15" id="KW-1185">Reference proteome</keyword>
<dbReference type="InterPro" id="IPR025857">
    <property type="entry name" value="MacB_PCD"/>
</dbReference>
<dbReference type="AlphaFoldDB" id="A0A0R2DRC6"/>
<evidence type="ECO:0000256" key="1">
    <source>
        <dbReference type="ARBA" id="ARBA00004429"/>
    </source>
</evidence>
<keyword evidence="9 12" id="KW-1133">Transmembrane helix</keyword>
<dbReference type="InterPro" id="IPR017911">
    <property type="entry name" value="MacB-like_ATP-bd"/>
</dbReference>